<dbReference type="SUPFAM" id="SSF56752">
    <property type="entry name" value="D-aminoacid aminotransferase-like PLP-dependent enzymes"/>
    <property type="match status" value="1"/>
</dbReference>
<dbReference type="InterPro" id="IPR001544">
    <property type="entry name" value="Aminotrans_IV"/>
</dbReference>
<dbReference type="InterPro" id="IPR036038">
    <property type="entry name" value="Aminotransferase-like"/>
</dbReference>
<dbReference type="OrthoDB" id="9805628at2"/>
<evidence type="ECO:0000256" key="1">
    <source>
        <dbReference type="ARBA" id="ARBA00001933"/>
    </source>
</evidence>
<dbReference type="PANTHER" id="PTHR42743">
    <property type="entry name" value="AMINO-ACID AMINOTRANSFERASE"/>
    <property type="match status" value="1"/>
</dbReference>
<dbReference type="InterPro" id="IPR043132">
    <property type="entry name" value="BCAT-like_C"/>
</dbReference>
<proteinExistence type="inferred from homology"/>
<dbReference type="EMBL" id="QWKZ01000021">
    <property type="protein sequence ID" value="RIH87505.1"/>
    <property type="molecule type" value="Genomic_DNA"/>
</dbReference>
<name>A0A399EV45_9DEIN</name>
<keyword evidence="5" id="KW-1185">Reference proteome</keyword>
<keyword evidence="4" id="KW-0808">Transferase</keyword>
<dbReference type="Proteomes" id="UP000265800">
    <property type="component" value="Unassembled WGS sequence"/>
</dbReference>
<evidence type="ECO:0000256" key="2">
    <source>
        <dbReference type="ARBA" id="ARBA00009320"/>
    </source>
</evidence>
<dbReference type="InterPro" id="IPR050571">
    <property type="entry name" value="Class-IV_PLP-Dep_Aminotrnsfr"/>
</dbReference>
<accession>A0A399EV45</accession>
<organism evidence="4 5">
    <name type="scientific">Meiothermus luteus</name>
    <dbReference type="NCBI Taxonomy" id="2026184"/>
    <lineage>
        <taxon>Bacteria</taxon>
        <taxon>Thermotogati</taxon>
        <taxon>Deinococcota</taxon>
        <taxon>Deinococci</taxon>
        <taxon>Thermales</taxon>
        <taxon>Thermaceae</taxon>
        <taxon>Meiothermus</taxon>
    </lineage>
</organism>
<protein>
    <submittedName>
        <fullName evidence="4">D-alanine aminotransferase</fullName>
        <ecNumber evidence="4">2.6.1.21</ecNumber>
    </submittedName>
</protein>
<dbReference type="Gene3D" id="3.20.10.10">
    <property type="entry name" value="D-amino Acid Aminotransferase, subunit A, domain 2"/>
    <property type="match status" value="1"/>
</dbReference>
<dbReference type="Pfam" id="PF01063">
    <property type="entry name" value="Aminotran_4"/>
    <property type="match status" value="1"/>
</dbReference>
<evidence type="ECO:0000313" key="4">
    <source>
        <dbReference type="EMBL" id="RIH87505.1"/>
    </source>
</evidence>
<keyword evidence="3" id="KW-0663">Pyridoxal phosphate</keyword>
<gene>
    <name evidence="4" type="primary">dat</name>
    <name evidence="4" type="ORF">Mlute_00937</name>
</gene>
<dbReference type="InterPro" id="IPR043131">
    <property type="entry name" value="BCAT-like_N"/>
</dbReference>
<sequence length="288" mass="32160">MKYAYINGTILEHAQATLHISDLGLRRGYAVFEFLRVLEGIPVFLEDHLDRFARSAALLELEPPHGPEELARVVLELIGRNQISEGGIQMLLTGGYSEDAFTPGRPNLIITPIPVNPPPPQLYEKGGKIILHQNRRELPEAKTTDYLVAVRLAKRARAEGATEVVYHDGRWVFEGGRSSLLLVKNGVLVTAKEEVLPGITRKHLLEVARPLLPIEERPFTLEELYYADEVILTGATRQVMPITQIEDRPVGNGQVGPWAKVLMEAFQRHLGAYLSQRRANAVHKASPH</sequence>
<comment type="similarity">
    <text evidence="2">Belongs to the class-IV pyridoxal-phosphate-dependent aminotransferase family.</text>
</comment>
<reference evidence="4 5" key="1">
    <citation type="submission" date="2018-08" db="EMBL/GenBank/DDBJ databases">
        <title>Meiothermus luteus KCTC 52599 genome sequencing project.</title>
        <authorList>
            <person name="Da Costa M.S."/>
            <person name="Albuquerque L."/>
            <person name="Raposo P."/>
            <person name="Froufe H.J.C."/>
            <person name="Barroso C.S."/>
            <person name="Egas C."/>
        </authorList>
    </citation>
    <scope>NUCLEOTIDE SEQUENCE [LARGE SCALE GENOMIC DNA]</scope>
    <source>
        <strain evidence="4 5">KCTC 52599</strain>
    </source>
</reference>
<dbReference type="AlphaFoldDB" id="A0A399EV45"/>
<evidence type="ECO:0000313" key="5">
    <source>
        <dbReference type="Proteomes" id="UP000265800"/>
    </source>
</evidence>
<dbReference type="FunFam" id="3.20.10.10:FF:000002">
    <property type="entry name" value="D-alanine aminotransferase"/>
    <property type="match status" value="1"/>
</dbReference>
<dbReference type="RefSeq" id="WP_119359604.1">
    <property type="nucleotide sequence ID" value="NZ_QWKZ01000021.1"/>
</dbReference>
<keyword evidence="4" id="KW-0032">Aminotransferase</keyword>
<dbReference type="GO" id="GO:0047810">
    <property type="term" value="F:D-alanine-2-oxoglutarate aminotransferase activity"/>
    <property type="evidence" value="ECO:0007669"/>
    <property type="project" value="UniProtKB-EC"/>
</dbReference>
<dbReference type="EC" id="2.6.1.21" evidence="4"/>
<evidence type="ECO:0000256" key="3">
    <source>
        <dbReference type="ARBA" id="ARBA00022898"/>
    </source>
</evidence>
<dbReference type="Gene3D" id="3.30.470.10">
    <property type="match status" value="1"/>
</dbReference>
<dbReference type="GO" id="GO:0008652">
    <property type="term" value="P:amino acid biosynthetic process"/>
    <property type="evidence" value="ECO:0007669"/>
    <property type="project" value="UniProtKB-ARBA"/>
</dbReference>
<comment type="caution">
    <text evidence="4">The sequence shown here is derived from an EMBL/GenBank/DDBJ whole genome shotgun (WGS) entry which is preliminary data.</text>
</comment>
<comment type="cofactor">
    <cofactor evidence="1">
        <name>pyridoxal 5'-phosphate</name>
        <dbReference type="ChEBI" id="CHEBI:597326"/>
    </cofactor>
</comment>
<dbReference type="GO" id="GO:0046394">
    <property type="term" value="P:carboxylic acid biosynthetic process"/>
    <property type="evidence" value="ECO:0007669"/>
    <property type="project" value="UniProtKB-ARBA"/>
</dbReference>
<dbReference type="PANTHER" id="PTHR42743:SF11">
    <property type="entry name" value="AMINODEOXYCHORISMATE LYASE"/>
    <property type="match status" value="1"/>
</dbReference>